<feature type="region of interest" description="Disordered" evidence="1">
    <location>
        <begin position="311"/>
        <end position="403"/>
    </location>
</feature>
<protein>
    <submittedName>
        <fullName evidence="2">Uncharacterized protein</fullName>
    </submittedName>
</protein>
<name>A0AA48L2D2_9TREE</name>
<dbReference type="RefSeq" id="XP_060453804.1">
    <property type="nucleotide sequence ID" value="XM_060596852.1"/>
</dbReference>
<evidence type="ECO:0000313" key="3">
    <source>
        <dbReference type="Proteomes" id="UP001233271"/>
    </source>
</evidence>
<feature type="compositionally biased region" description="Low complexity" evidence="1">
    <location>
        <begin position="482"/>
        <end position="496"/>
    </location>
</feature>
<evidence type="ECO:0000256" key="1">
    <source>
        <dbReference type="SAM" id="MobiDB-lite"/>
    </source>
</evidence>
<dbReference type="Proteomes" id="UP001233271">
    <property type="component" value="Chromosome 1"/>
</dbReference>
<dbReference type="KEGG" id="ccac:CcaHIS019_0112560"/>
<keyword evidence="3" id="KW-1185">Reference proteome</keyword>
<accession>A0AA48L2D2</accession>
<dbReference type="AlphaFoldDB" id="A0AA48L2D2"/>
<evidence type="ECO:0000313" key="2">
    <source>
        <dbReference type="EMBL" id="BEI88538.1"/>
    </source>
</evidence>
<proteinExistence type="predicted"/>
<reference evidence="2" key="1">
    <citation type="journal article" date="2023" name="BMC Genomics">
        <title>Chromosome-level genome assemblies of Cutaneotrichosporon spp. (Trichosporonales, Basidiomycota) reveal imbalanced evolution between nucleotide sequences and chromosome synteny.</title>
        <authorList>
            <person name="Kobayashi Y."/>
            <person name="Kayamori A."/>
            <person name="Aoki K."/>
            <person name="Shiwa Y."/>
            <person name="Matsutani M."/>
            <person name="Fujita N."/>
            <person name="Sugita T."/>
            <person name="Iwasaki W."/>
            <person name="Tanaka N."/>
            <person name="Takashima M."/>
        </authorList>
    </citation>
    <scope>NUCLEOTIDE SEQUENCE</scope>
    <source>
        <strain evidence="2">HIS019</strain>
    </source>
</reference>
<dbReference type="GeneID" id="85492409"/>
<feature type="region of interest" description="Disordered" evidence="1">
    <location>
        <begin position="482"/>
        <end position="535"/>
    </location>
</feature>
<sequence>MPTFSSLLQPGAPFPTPTSDAYESALKLILGEEDAACEADLQTWYRFIWSSVLGRVAYGRSLPTLSGIVTINLAERPGPTMAWRECSVHHDLTSWATSALPAGEALPSSWGFKFPDLGFLAGSADRRRFLVAASGEIKVPARTSASDTSHRNGPWTAALAQEVIYALSIAEVYGSRLGVIAVGTQLCRLVIRSWAPSSRSLGLEVSPEFHAYLGPGELPLERLVEIIRQFGGRVGALDLRESTGDVDSISLRRLWGLLHAAATSVANQDVQVRQLVSDVVPSMATVEVTAEGESLLMGLSSTRRELRSAAIASEAAPLSESSSGYDSSDEYEPSPKRRRTARPLTQGYPAPPRRRSSSLTGSPPPMAGPAPAGADVLSAPVNEPSTSTQTESREFTPSRESHSSYVQDWVAAQTGRRIARSRALFPDRVSPAGSDATSDGSLVDPDRLIDMLAALRITVRPMLAEEMDDVLSRGKPSATNVAAASSTMASAQTIAAPPAEKATDHSAHARTPRVVPSARQDLPYDASPAASLATY</sequence>
<organism evidence="2 3">
    <name type="scientific">Cutaneotrichosporon cavernicola</name>
    <dbReference type="NCBI Taxonomy" id="279322"/>
    <lineage>
        <taxon>Eukaryota</taxon>
        <taxon>Fungi</taxon>
        <taxon>Dikarya</taxon>
        <taxon>Basidiomycota</taxon>
        <taxon>Agaricomycotina</taxon>
        <taxon>Tremellomycetes</taxon>
        <taxon>Trichosporonales</taxon>
        <taxon>Trichosporonaceae</taxon>
        <taxon>Cutaneotrichosporon</taxon>
    </lineage>
</organism>
<gene>
    <name evidence="2" type="ORF">CcaverHIS019_0112560</name>
</gene>
<dbReference type="EMBL" id="AP028212">
    <property type="protein sequence ID" value="BEI88538.1"/>
    <property type="molecule type" value="Genomic_DNA"/>
</dbReference>
<feature type="compositionally biased region" description="Basic and acidic residues" evidence="1">
    <location>
        <begin position="391"/>
        <end position="402"/>
    </location>
</feature>
<feature type="compositionally biased region" description="Low complexity" evidence="1">
    <location>
        <begin position="311"/>
        <end position="326"/>
    </location>
</feature>